<comment type="caution">
    <text evidence="7">The sequence shown here is derived from an EMBL/GenBank/DDBJ whole genome shotgun (WGS) entry which is preliminary data.</text>
</comment>
<organism evidence="7 8">
    <name type="scientific">Saccharopolyspora gregorii</name>
    <dbReference type="NCBI Taxonomy" id="33914"/>
    <lineage>
        <taxon>Bacteria</taxon>
        <taxon>Bacillati</taxon>
        <taxon>Actinomycetota</taxon>
        <taxon>Actinomycetes</taxon>
        <taxon>Pseudonocardiales</taxon>
        <taxon>Pseudonocardiaceae</taxon>
        <taxon>Saccharopolyspora</taxon>
    </lineage>
</organism>
<dbReference type="Pfam" id="PF09339">
    <property type="entry name" value="HTH_IclR"/>
    <property type="match status" value="1"/>
</dbReference>
<keyword evidence="8" id="KW-1185">Reference proteome</keyword>
<sequence length="256" mass="25978">MARTPDPARPPDPAPPRAAHRPGPADPGRRGPAGGHGHPVGGAAKDAPAKETSLTLERGLNLLQAVAEADGAAPTISDLAATVGVSRAAVYRLLGPLQDRGLVRREGTRVRLGLGVLRVAGRVLPQLRFAATPALHELAEQVGATAHLTVADGGEAQAVAVAEPSWTSHHVAYRIGSRHPVQRGAAGRAVDLPADGPPWVSSSGELHYGGYGVAAPVLGVPSLRASVGVLALEPLAVEEVGPLVAGSARAVAEALR</sequence>
<feature type="compositionally biased region" description="Pro residues" evidence="4">
    <location>
        <begin position="7"/>
        <end position="16"/>
    </location>
</feature>
<dbReference type="Proteomes" id="UP001500483">
    <property type="component" value="Unassembled WGS sequence"/>
</dbReference>
<dbReference type="PROSITE" id="PS51077">
    <property type="entry name" value="HTH_ICLR"/>
    <property type="match status" value="1"/>
</dbReference>
<feature type="domain" description="IclR-ED" evidence="6">
    <location>
        <begin position="115"/>
        <end position="256"/>
    </location>
</feature>
<dbReference type="Gene3D" id="1.10.10.10">
    <property type="entry name" value="Winged helix-like DNA-binding domain superfamily/Winged helix DNA-binding domain"/>
    <property type="match status" value="1"/>
</dbReference>
<dbReference type="PANTHER" id="PTHR30136">
    <property type="entry name" value="HELIX-TURN-HELIX TRANSCRIPTIONAL REGULATOR, ICLR FAMILY"/>
    <property type="match status" value="1"/>
</dbReference>
<protein>
    <submittedName>
        <fullName evidence="7">Helix-turn-helix domain-containing protein</fullName>
    </submittedName>
</protein>
<dbReference type="SUPFAM" id="SSF46785">
    <property type="entry name" value="Winged helix' DNA-binding domain"/>
    <property type="match status" value="1"/>
</dbReference>
<dbReference type="Pfam" id="PF01614">
    <property type="entry name" value="IclR_C"/>
    <property type="match status" value="1"/>
</dbReference>
<feature type="region of interest" description="Disordered" evidence="4">
    <location>
        <begin position="1"/>
        <end position="50"/>
    </location>
</feature>
<proteinExistence type="predicted"/>
<dbReference type="PROSITE" id="PS51078">
    <property type="entry name" value="ICLR_ED"/>
    <property type="match status" value="1"/>
</dbReference>
<dbReference type="SMART" id="SM00346">
    <property type="entry name" value="HTH_ICLR"/>
    <property type="match status" value="1"/>
</dbReference>
<gene>
    <name evidence="7" type="ORF">GCM10020366_59060</name>
</gene>
<dbReference type="InterPro" id="IPR036388">
    <property type="entry name" value="WH-like_DNA-bd_sf"/>
</dbReference>
<dbReference type="InterPro" id="IPR036390">
    <property type="entry name" value="WH_DNA-bd_sf"/>
</dbReference>
<evidence type="ECO:0000256" key="1">
    <source>
        <dbReference type="ARBA" id="ARBA00023015"/>
    </source>
</evidence>
<evidence type="ECO:0000313" key="7">
    <source>
        <dbReference type="EMBL" id="GAA3364188.1"/>
    </source>
</evidence>
<accession>A0ABP6RZJ1</accession>
<keyword evidence="1" id="KW-0805">Transcription regulation</keyword>
<evidence type="ECO:0000259" key="6">
    <source>
        <dbReference type="PROSITE" id="PS51078"/>
    </source>
</evidence>
<dbReference type="SUPFAM" id="SSF55781">
    <property type="entry name" value="GAF domain-like"/>
    <property type="match status" value="1"/>
</dbReference>
<dbReference type="EMBL" id="BAAAYK010000038">
    <property type="protein sequence ID" value="GAA3364188.1"/>
    <property type="molecule type" value="Genomic_DNA"/>
</dbReference>
<dbReference type="InterPro" id="IPR050707">
    <property type="entry name" value="HTH_MetabolicPath_Reg"/>
</dbReference>
<dbReference type="InterPro" id="IPR029016">
    <property type="entry name" value="GAF-like_dom_sf"/>
</dbReference>
<dbReference type="InterPro" id="IPR005471">
    <property type="entry name" value="Tscrpt_reg_IclR_N"/>
</dbReference>
<evidence type="ECO:0000256" key="2">
    <source>
        <dbReference type="ARBA" id="ARBA00023125"/>
    </source>
</evidence>
<evidence type="ECO:0000256" key="4">
    <source>
        <dbReference type="SAM" id="MobiDB-lite"/>
    </source>
</evidence>
<feature type="compositionally biased region" description="Gly residues" evidence="4">
    <location>
        <begin position="31"/>
        <end position="40"/>
    </location>
</feature>
<evidence type="ECO:0000313" key="8">
    <source>
        <dbReference type="Proteomes" id="UP001500483"/>
    </source>
</evidence>
<evidence type="ECO:0000259" key="5">
    <source>
        <dbReference type="PROSITE" id="PS51077"/>
    </source>
</evidence>
<feature type="domain" description="HTH iclR-type" evidence="5">
    <location>
        <begin position="53"/>
        <end position="116"/>
    </location>
</feature>
<reference evidence="8" key="1">
    <citation type="journal article" date="2019" name="Int. J. Syst. Evol. Microbiol.">
        <title>The Global Catalogue of Microorganisms (GCM) 10K type strain sequencing project: providing services to taxonomists for standard genome sequencing and annotation.</title>
        <authorList>
            <consortium name="The Broad Institute Genomics Platform"/>
            <consortium name="The Broad Institute Genome Sequencing Center for Infectious Disease"/>
            <person name="Wu L."/>
            <person name="Ma J."/>
        </authorList>
    </citation>
    <scope>NUCLEOTIDE SEQUENCE [LARGE SCALE GENOMIC DNA]</scope>
    <source>
        <strain evidence="8">JCM 9687</strain>
    </source>
</reference>
<dbReference type="PANTHER" id="PTHR30136:SF24">
    <property type="entry name" value="HTH-TYPE TRANSCRIPTIONAL REPRESSOR ALLR"/>
    <property type="match status" value="1"/>
</dbReference>
<dbReference type="Gene3D" id="3.30.450.40">
    <property type="match status" value="1"/>
</dbReference>
<keyword evidence="2" id="KW-0238">DNA-binding</keyword>
<name>A0ABP6RZJ1_9PSEU</name>
<evidence type="ECO:0000256" key="3">
    <source>
        <dbReference type="ARBA" id="ARBA00023163"/>
    </source>
</evidence>
<keyword evidence="3" id="KW-0804">Transcription</keyword>
<dbReference type="InterPro" id="IPR014757">
    <property type="entry name" value="Tscrpt_reg_IclR_C"/>
</dbReference>